<dbReference type="SUPFAM" id="SSF46565">
    <property type="entry name" value="Chaperone J-domain"/>
    <property type="match status" value="1"/>
</dbReference>
<dbReference type="PANTHER" id="PTHR44157:SF1">
    <property type="entry name" value="DNAJ HOMOLOG SUBFAMILY C MEMBER 11"/>
    <property type="match status" value="1"/>
</dbReference>
<dbReference type="InterPro" id="IPR052243">
    <property type="entry name" value="Mito_inner_membrane_organizer"/>
</dbReference>
<evidence type="ECO:0000259" key="2">
    <source>
        <dbReference type="PROSITE" id="PS50076"/>
    </source>
</evidence>
<dbReference type="PROSITE" id="PS00636">
    <property type="entry name" value="DNAJ_1"/>
    <property type="match status" value="1"/>
</dbReference>
<dbReference type="Pfam" id="PF22774">
    <property type="entry name" value="DNAJC11_beta-barrel"/>
    <property type="match status" value="1"/>
</dbReference>
<reference evidence="3" key="1">
    <citation type="submission" date="2018-10" db="EMBL/GenBank/DDBJ databases">
        <title>Transcriptome assembly of Aceria tosichella (Wheat curl mite) Type 2.</title>
        <authorList>
            <person name="Scully E.D."/>
            <person name="Geib S.M."/>
            <person name="Palmer N.A."/>
            <person name="Gupta A.K."/>
            <person name="Sarath G."/>
            <person name="Tatineni S."/>
        </authorList>
    </citation>
    <scope>NUCLEOTIDE SEQUENCE</scope>
    <source>
        <strain evidence="3">LincolnNE</strain>
    </source>
</reference>
<feature type="domain" description="J" evidence="2">
    <location>
        <begin position="16"/>
        <end position="84"/>
    </location>
</feature>
<dbReference type="GO" id="GO:0005739">
    <property type="term" value="C:mitochondrion"/>
    <property type="evidence" value="ECO:0007669"/>
    <property type="project" value="GOC"/>
</dbReference>
<dbReference type="InterPro" id="IPR018253">
    <property type="entry name" value="DnaJ_domain_CS"/>
</dbReference>
<dbReference type="InterPro" id="IPR001623">
    <property type="entry name" value="DnaJ_domain"/>
</dbReference>
<evidence type="ECO:0000256" key="1">
    <source>
        <dbReference type="SAM" id="MobiDB-lite"/>
    </source>
</evidence>
<dbReference type="EMBL" id="GGYP01004285">
    <property type="protein sequence ID" value="MDE49056.1"/>
    <property type="molecule type" value="Transcribed_RNA"/>
</dbReference>
<name>A0A6G1SEU6_9ACAR</name>
<organism evidence="3">
    <name type="scientific">Aceria tosichella</name>
    <name type="common">wheat curl mite</name>
    <dbReference type="NCBI Taxonomy" id="561515"/>
    <lineage>
        <taxon>Eukaryota</taxon>
        <taxon>Metazoa</taxon>
        <taxon>Ecdysozoa</taxon>
        <taxon>Arthropoda</taxon>
        <taxon>Chelicerata</taxon>
        <taxon>Arachnida</taxon>
        <taxon>Acari</taxon>
        <taxon>Acariformes</taxon>
        <taxon>Trombidiformes</taxon>
        <taxon>Prostigmata</taxon>
        <taxon>Eupodina</taxon>
        <taxon>Eriophyoidea</taxon>
        <taxon>Eriophyidae</taxon>
        <taxon>Eriophyinae</taxon>
        <taxon>Aceriini</taxon>
        <taxon>Aceria</taxon>
    </lineage>
</organism>
<dbReference type="PROSITE" id="PS50076">
    <property type="entry name" value="DNAJ_2"/>
    <property type="match status" value="1"/>
</dbReference>
<dbReference type="Gene3D" id="1.10.287.110">
    <property type="entry name" value="DnaJ domain"/>
    <property type="match status" value="1"/>
</dbReference>
<dbReference type="AlphaFoldDB" id="A0A6G1SEU6"/>
<evidence type="ECO:0000313" key="3">
    <source>
        <dbReference type="EMBL" id="MDE49056.1"/>
    </source>
</evidence>
<feature type="compositionally biased region" description="Acidic residues" evidence="1">
    <location>
        <begin position="159"/>
        <end position="200"/>
    </location>
</feature>
<feature type="compositionally biased region" description="Basic and acidic residues" evidence="1">
    <location>
        <begin position="201"/>
        <end position="214"/>
    </location>
</feature>
<dbReference type="GO" id="GO:0042407">
    <property type="term" value="P:cristae formation"/>
    <property type="evidence" value="ECO:0007669"/>
    <property type="project" value="TreeGrafter"/>
</dbReference>
<feature type="region of interest" description="Disordered" evidence="1">
    <location>
        <begin position="146"/>
        <end position="214"/>
    </location>
</feature>
<gene>
    <name evidence="3" type="primary">DNAJC11</name>
    <name evidence="3" type="ORF">g.8643</name>
</gene>
<proteinExistence type="predicted"/>
<protein>
    <submittedName>
        <fullName evidence="3">DnaJ subfamily C member 11</fullName>
    </submittedName>
</protein>
<accession>A0A6G1SEU6</accession>
<dbReference type="PANTHER" id="PTHR44157">
    <property type="entry name" value="DNAJ HOMOLOG SUBFAMILY C MEMBER 11"/>
    <property type="match status" value="1"/>
</dbReference>
<dbReference type="Pfam" id="PF00226">
    <property type="entry name" value="DnaJ"/>
    <property type="match status" value="1"/>
</dbReference>
<dbReference type="InterPro" id="IPR036869">
    <property type="entry name" value="J_dom_sf"/>
</dbReference>
<dbReference type="PRINTS" id="PR00625">
    <property type="entry name" value="JDOMAIN"/>
</dbReference>
<sequence length="493" mass="56144">MSVPLIRQGYYPKDDDYYVLLDVDFNASQETIASAYKNLARKFHPDKHLDERSKKEAELIFHKIKTAYDVLSDPRKRKIYDTLGPDGLKIDGWQMTRKLMTADEIREEFKRIQKQRDEDKMAITAKPRASFTMSIDASELFRQTYSDDDTINGDYGISSDDDSDGDDQGDDDDDEEEEEGDDDGEGEEEDDEEEEEDNDKADDNHLEPVRRSKTVRREDQVMTLSELLYPYSAIELRSLSTNMSVENPIGLNHTVTLTGNLSAQNGVGEGTVGAIYRYKYSQFTQYSFLYQIGRMPICSIGVDHKITDKTSISCRGMCVIDPYYYVPALKLSLTHKIRNYLLGKITYREGINPSVTTSLIYVNEKLRLEVTTSYKLTQLHQSVSVDLGYRFNNDESKLTVSLVGSEKEGLAVEYGCETRVFNINAIGASLALSVPAGITLKLRYNRANQEFVVPVYLSDEIHSAPVFYGTMVPLVAFYIAHHCYFRHHTKQSN</sequence>
<dbReference type="SMART" id="SM00271">
    <property type="entry name" value="DnaJ"/>
    <property type="match status" value="1"/>
</dbReference>
<dbReference type="InterPro" id="IPR055225">
    <property type="entry name" value="DNAJC11-like_beta-barrel"/>
</dbReference>
<dbReference type="CDD" id="cd06257">
    <property type="entry name" value="DnaJ"/>
    <property type="match status" value="1"/>
</dbReference>